<name>A0A8S5PIW2_9CAUD</name>
<sequence>MERKAILFNVNFILLIDGKSMNCSFNYSY</sequence>
<organism evidence="1">
    <name type="scientific">Myoviridae sp. ct0jJ30</name>
    <dbReference type="NCBI Taxonomy" id="2825014"/>
    <lineage>
        <taxon>Viruses</taxon>
        <taxon>Duplodnaviria</taxon>
        <taxon>Heunggongvirae</taxon>
        <taxon>Uroviricota</taxon>
        <taxon>Caudoviricetes</taxon>
    </lineage>
</organism>
<proteinExistence type="predicted"/>
<accession>A0A8S5PIW2</accession>
<dbReference type="EMBL" id="BK015439">
    <property type="protein sequence ID" value="DAE06541.1"/>
    <property type="molecule type" value="Genomic_DNA"/>
</dbReference>
<protein>
    <submittedName>
        <fullName evidence="1">Uncharacterized protein</fullName>
    </submittedName>
</protein>
<reference evidence="1" key="1">
    <citation type="journal article" date="2021" name="Proc. Natl. Acad. Sci. U.S.A.">
        <title>A Catalog of Tens of Thousands of Viruses from Human Metagenomes Reveals Hidden Associations with Chronic Diseases.</title>
        <authorList>
            <person name="Tisza M.J."/>
            <person name="Buck C.B."/>
        </authorList>
    </citation>
    <scope>NUCLEOTIDE SEQUENCE</scope>
    <source>
        <strain evidence="1">Ct0jJ30</strain>
    </source>
</reference>
<evidence type="ECO:0000313" key="1">
    <source>
        <dbReference type="EMBL" id="DAE06541.1"/>
    </source>
</evidence>